<dbReference type="SUPFAM" id="SSF64288">
    <property type="entry name" value="Chorismate lyase-like"/>
    <property type="match status" value="1"/>
</dbReference>
<dbReference type="InterPro" id="IPR011663">
    <property type="entry name" value="UTRA"/>
</dbReference>
<dbReference type="InterPro" id="IPR036390">
    <property type="entry name" value="WH_DNA-bd_sf"/>
</dbReference>
<dbReference type="Proteomes" id="UP000663444">
    <property type="component" value="Chromosome"/>
</dbReference>
<dbReference type="EMBL" id="CP064781">
    <property type="protein sequence ID" value="QRJ62325.1"/>
    <property type="molecule type" value="Genomic_DNA"/>
</dbReference>
<keyword evidence="6" id="KW-1185">Reference proteome</keyword>
<dbReference type="PANTHER" id="PTHR44846">
    <property type="entry name" value="MANNOSYL-D-GLYCERATE TRANSPORT/METABOLISM SYSTEM REPRESSOR MNGR-RELATED"/>
    <property type="match status" value="1"/>
</dbReference>
<dbReference type="AlphaFoldDB" id="A0A974PVQ9"/>
<dbReference type="Gene3D" id="3.40.1410.10">
    <property type="entry name" value="Chorismate lyase-like"/>
    <property type="match status" value="1"/>
</dbReference>
<evidence type="ECO:0000259" key="4">
    <source>
        <dbReference type="PROSITE" id="PS50949"/>
    </source>
</evidence>
<evidence type="ECO:0000256" key="1">
    <source>
        <dbReference type="ARBA" id="ARBA00023015"/>
    </source>
</evidence>
<dbReference type="Pfam" id="PF00392">
    <property type="entry name" value="GntR"/>
    <property type="match status" value="1"/>
</dbReference>
<evidence type="ECO:0000313" key="5">
    <source>
        <dbReference type="EMBL" id="QRJ62325.1"/>
    </source>
</evidence>
<dbReference type="SMART" id="SM00345">
    <property type="entry name" value="HTH_GNTR"/>
    <property type="match status" value="1"/>
</dbReference>
<dbReference type="Pfam" id="PF07702">
    <property type="entry name" value="UTRA"/>
    <property type="match status" value="1"/>
</dbReference>
<dbReference type="KEGG" id="ares:IWH25_11025"/>
<dbReference type="InterPro" id="IPR028978">
    <property type="entry name" value="Chorismate_lyase_/UTRA_dom_sf"/>
</dbReference>
<keyword evidence="2" id="KW-0238">DNA-binding</keyword>
<dbReference type="InterPro" id="IPR050679">
    <property type="entry name" value="Bact_HTH_transcr_reg"/>
</dbReference>
<dbReference type="PRINTS" id="PR00035">
    <property type="entry name" value="HTHGNTR"/>
</dbReference>
<dbReference type="GO" id="GO:0045892">
    <property type="term" value="P:negative regulation of DNA-templated transcription"/>
    <property type="evidence" value="ECO:0007669"/>
    <property type="project" value="TreeGrafter"/>
</dbReference>
<keyword evidence="3" id="KW-0804">Transcription</keyword>
<dbReference type="SUPFAM" id="SSF46785">
    <property type="entry name" value="Winged helix' DNA-binding domain"/>
    <property type="match status" value="1"/>
</dbReference>
<evidence type="ECO:0000256" key="2">
    <source>
        <dbReference type="ARBA" id="ARBA00023125"/>
    </source>
</evidence>
<dbReference type="InterPro" id="IPR036388">
    <property type="entry name" value="WH-like_DNA-bd_sf"/>
</dbReference>
<proteinExistence type="predicted"/>
<keyword evidence="1" id="KW-0805">Transcription regulation</keyword>
<dbReference type="SMART" id="SM00866">
    <property type="entry name" value="UTRA"/>
    <property type="match status" value="1"/>
</dbReference>
<dbReference type="CDD" id="cd07377">
    <property type="entry name" value="WHTH_GntR"/>
    <property type="match status" value="1"/>
</dbReference>
<dbReference type="InterPro" id="IPR000524">
    <property type="entry name" value="Tscrpt_reg_HTH_GntR"/>
</dbReference>
<protein>
    <submittedName>
        <fullName evidence="5">GntR family transcriptional regulator</fullName>
    </submittedName>
</protein>
<gene>
    <name evidence="5" type="ORF">IWH25_11025</name>
</gene>
<dbReference type="PROSITE" id="PS50949">
    <property type="entry name" value="HTH_GNTR"/>
    <property type="match status" value="1"/>
</dbReference>
<organism evidence="5 6">
    <name type="scientific">Azospira restricta</name>
    <dbReference type="NCBI Taxonomy" id="404405"/>
    <lineage>
        <taxon>Bacteria</taxon>
        <taxon>Pseudomonadati</taxon>
        <taxon>Pseudomonadota</taxon>
        <taxon>Betaproteobacteria</taxon>
        <taxon>Rhodocyclales</taxon>
        <taxon>Rhodocyclaceae</taxon>
        <taxon>Azospira</taxon>
    </lineage>
</organism>
<feature type="domain" description="HTH gntR-type" evidence="4">
    <location>
        <begin position="7"/>
        <end position="75"/>
    </location>
</feature>
<dbReference type="RefSeq" id="WP_203385857.1">
    <property type="nucleotide sequence ID" value="NZ_CP064781.1"/>
</dbReference>
<evidence type="ECO:0000313" key="6">
    <source>
        <dbReference type="Proteomes" id="UP000663444"/>
    </source>
</evidence>
<sequence>MKKPVNKPHFADIARTLTEGIATGKYPIGSVLPGELELCAQFNTSRHTIRAALNELQQLGLVSRKKNAGTRVESAEPRNEFRPSLGSLEDLVQFGATNVRVVQSVREIAVSGHLAKTLGFPNGSRWLAVSSLRVDRSNQRPVGWTDVYIDPEYAEIGEMVRNEPDTLISALIERRYGRRVAEIRQVVQAIAISDPIAKALQVTPGMPGLQILRRYLDAAGQVFEVSLTVHPADRFALSMQLKRSAG</sequence>
<reference evidence="5" key="1">
    <citation type="submission" date="2020-11" db="EMBL/GenBank/DDBJ databases">
        <title>Azospira restricta DSM 18626 genome sequence.</title>
        <authorList>
            <person name="Moe W.M."/>
        </authorList>
    </citation>
    <scope>NUCLEOTIDE SEQUENCE</scope>
    <source>
        <strain evidence="5">DSM 18626</strain>
    </source>
</reference>
<accession>A0A974PVQ9</accession>
<dbReference type="GO" id="GO:0003700">
    <property type="term" value="F:DNA-binding transcription factor activity"/>
    <property type="evidence" value="ECO:0007669"/>
    <property type="project" value="InterPro"/>
</dbReference>
<dbReference type="PANTHER" id="PTHR44846:SF17">
    <property type="entry name" value="GNTR-FAMILY TRANSCRIPTIONAL REGULATOR"/>
    <property type="match status" value="1"/>
</dbReference>
<name>A0A974PVQ9_9RHOO</name>
<dbReference type="GO" id="GO:0003677">
    <property type="term" value="F:DNA binding"/>
    <property type="evidence" value="ECO:0007669"/>
    <property type="project" value="UniProtKB-KW"/>
</dbReference>
<evidence type="ECO:0000256" key="3">
    <source>
        <dbReference type="ARBA" id="ARBA00023163"/>
    </source>
</evidence>
<dbReference type="Gene3D" id="1.10.10.10">
    <property type="entry name" value="Winged helix-like DNA-binding domain superfamily/Winged helix DNA-binding domain"/>
    <property type="match status" value="1"/>
</dbReference>